<sequence>MDKAARSYTELKDNHHMSELCNLHQNAYDYVNVGGPHKWSLVHCPERRYRIMTTNVTECIILYLKFTRQLPILTLAGFIRNMLQMWFHDRHRATQSIRHQLTDATHFVILKHVDKCGYMIVNPVDWNIFSVKQS</sequence>
<dbReference type="AlphaFoldDB" id="A0AAD9TKV5"/>
<gene>
    <name evidence="1" type="ORF">Ddye_025442</name>
</gene>
<dbReference type="Proteomes" id="UP001280121">
    <property type="component" value="Unassembled WGS sequence"/>
</dbReference>
<comment type="caution">
    <text evidence="1">The sequence shown here is derived from an EMBL/GenBank/DDBJ whole genome shotgun (WGS) entry which is preliminary data.</text>
</comment>
<evidence type="ECO:0000313" key="1">
    <source>
        <dbReference type="EMBL" id="KAK2637647.1"/>
    </source>
</evidence>
<name>A0AAD9TKV5_9ROSI</name>
<dbReference type="EMBL" id="JANJYI010000008">
    <property type="protein sequence ID" value="KAK2637647.1"/>
    <property type="molecule type" value="Genomic_DNA"/>
</dbReference>
<evidence type="ECO:0000313" key="2">
    <source>
        <dbReference type="Proteomes" id="UP001280121"/>
    </source>
</evidence>
<organism evidence="1 2">
    <name type="scientific">Dipteronia dyeriana</name>
    <dbReference type="NCBI Taxonomy" id="168575"/>
    <lineage>
        <taxon>Eukaryota</taxon>
        <taxon>Viridiplantae</taxon>
        <taxon>Streptophyta</taxon>
        <taxon>Embryophyta</taxon>
        <taxon>Tracheophyta</taxon>
        <taxon>Spermatophyta</taxon>
        <taxon>Magnoliopsida</taxon>
        <taxon>eudicotyledons</taxon>
        <taxon>Gunneridae</taxon>
        <taxon>Pentapetalae</taxon>
        <taxon>rosids</taxon>
        <taxon>malvids</taxon>
        <taxon>Sapindales</taxon>
        <taxon>Sapindaceae</taxon>
        <taxon>Hippocastanoideae</taxon>
        <taxon>Acereae</taxon>
        <taxon>Dipteronia</taxon>
    </lineage>
</organism>
<reference evidence="1" key="1">
    <citation type="journal article" date="2023" name="Plant J.">
        <title>Genome sequences and population genomics provide insights into the demographic history, inbreeding, and mutation load of two 'living fossil' tree species of Dipteronia.</title>
        <authorList>
            <person name="Feng Y."/>
            <person name="Comes H.P."/>
            <person name="Chen J."/>
            <person name="Zhu S."/>
            <person name="Lu R."/>
            <person name="Zhang X."/>
            <person name="Li P."/>
            <person name="Qiu J."/>
            <person name="Olsen K.M."/>
            <person name="Qiu Y."/>
        </authorList>
    </citation>
    <scope>NUCLEOTIDE SEQUENCE</scope>
    <source>
        <strain evidence="1">KIB01</strain>
    </source>
</reference>
<protein>
    <submittedName>
        <fullName evidence="1">Uncharacterized protein</fullName>
    </submittedName>
</protein>
<accession>A0AAD9TKV5</accession>
<proteinExistence type="predicted"/>
<keyword evidence="2" id="KW-1185">Reference proteome</keyword>